<dbReference type="GO" id="GO:0005737">
    <property type="term" value="C:cytoplasm"/>
    <property type="evidence" value="ECO:0007669"/>
    <property type="project" value="TreeGrafter"/>
</dbReference>
<dbReference type="SUPFAM" id="SSF52540">
    <property type="entry name" value="P-loop containing nucleoside triphosphate hydrolases"/>
    <property type="match status" value="3"/>
</dbReference>
<dbReference type="PROSITE" id="PS50234">
    <property type="entry name" value="VWFA"/>
    <property type="match status" value="1"/>
</dbReference>
<gene>
    <name evidence="2" type="ORF">CYNAS_LOCUS21698</name>
</gene>
<dbReference type="GO" id="GO:0005524">
    <property type="term" value="F:ATP binding"/>
    <property type="evidence" value="ECO:0007669"/>
    <property type="project" value="InterPro"/>
</dbReference>
<dbReference type="FunFam" id="3.40.50.300:FF:000587">
    <property type="entry name" value="von Willebrand factor A domain containing 8"/>
    <property type="match status" value="1"/>
</dbReference>
<proteinExistence type="predicted"/>
<keyword evidence="3" id="KW-1185">Reference proteome</keyword>
<dbReference type="GO" id="GO:0016887">
    <property type="term" value="F:ATP hydrolysis activity"/>
    <property type="evidence" value="ECO:0007669"/>
    <property type="project" value="InterPro"/>
</dbReference>
<dbReference type="SUPFAM" id="SSF53300">
    <property type="entry name" value="vWA-like"/>
    <property type="match status" value="1"/>
</dbReference>
<dbReference type="EMBL" id="CATQJL010000326">
    <property type="protein sequence ID" value="CAJ0609715.1"/>
    <property type="molecule type" value="Genomic_DNA"/>
</dbReference>
<sequence length="1797" mass="202303">MAGEVVLLEMMATFSCKPLRSIAISEHFLACVAFMLSRTSKRLLSAQINADIRKKVLKVGSLRVPIVGATRPELVPARGSGPALQHFSGDVLAHLKWMLQKEILGQDIFLIGVPGSFRSDIVLQYLELCNREYEYLAVTRDTTEADIKQRREIRGGTAYYSDLCAVRAALHGRVLVIDGVEKAERNVLPILNNLLENREMQLEDGRFLMHHDKYDKLSKDHSAAQLHEMGLERVSERFHIIALGLPVPRFTGNSLDPPLRSRFQCRNVQEPTFEDTRRMCHHLAPKVPSNSVNDLVSMIYAINSQSDLGISQVPIDLIPRIMRMWNAAPMYSAEVMFNFIYPCKSMYKEDQVKLVDDFIAKFISGGKISLSDSKPSAKAAPLNAAKMQATTPLLKNEFLSTPTSENTIADLAVAHSIGDFALIGDRGSGKTIILKELAARLSFKAETMVLYQDINSRELFQRRRMLDNGDTMWEDSQLVVAAKRGDVCVLDGIEKVHWSALESLQTLCHHRLLFLPDGSRLVGEEEFGNVQKSTGYDENLLNSKGVYKIPASFRLVLIGDTTFTEHRWLNESVMSLMPFIQMRNLTPEEKCDIIKGVVPTAAAETVSNLVNFVERLRSSTDAGLRGIASSLSVRKLIHIIRRDSLHRGELRDLIENAALAKFLPSVVRLSFYSELDKTNFTTEDTLEEFSDDVSHLLDQRNKEGNAAMIPDILFYDNKEHMSVIQNMARDMRLGAHLLLIGNQGVGKNKITDRFLQLIQRPRQYMQLHRDTTVEALTMQSTVENGVLQYQDSALVRAARAGHVLVVDEADKAPLHVIALFKSLLDSGTLLLGDGRRIQPAQSSSNDRCIPLHPDFRIIMLANRPGFPFLGNDLFGVLGDLFSVHMVDNPSRESELNMLRKYGPEVEEATLLKLMAAFSELREMADEGVLHYPYSTRELVNIVKHINKFPDDSLTAVIRNVFDFDAFSTDTINSIEEVFQKHGIPFGVEGLANRVFLSYRFPLDPASSIGHWGLYDSDAPYTVDSSEEYIRVKDGAVVKHNSLRLLKKHMRAKEFTEQECVWQIPMLDVNICSDGVMLGNTLVVATVNPPRLYVIKNLNEADQVHELDISAMFNLRRNLIKFQPRIKLSSYGSRRVLVHEEVTNSICLVDLERNVLQNVKLEYSALDSVAKLFDSGEYRLVRGESPVLFGRDGTQIFRFNPNGNVTLMSLGEELVNVLHLENDMYVTKSKNGKVSLLSKNDNKWECRDTRFSSTIPIDLDSISKQSGTLYLSSENFYYLKTDGFPFSVDRSQLLGVVRQIPKEVVDARRPQYLSDQETAKFMDSQKSILTLRDGVVVRALPKWKVPQEAVKEGAELHNIAGFLEVIDTVNNFRQYVPVPCPLHHSYHGDKMLTIDASGGVRTFELSETTLGKSYKQWKRLVGGNEDGDLRIEYEDGSFDVSKLLDPKIGKFDPNNAPHHGGNQWMGGTGGYSTAGLGGVGGPFRLDAGHEVHQMPESAKRQVPEHILRKAREIAKAEYQKKLKEIAMSEYDADAYMALWNKIEKQSSLLRSIVEQLEAKEKERQWARHQTTGDLDDGKLIEGITGERNIYKRRIDKVPEPGTPQMKPKRMRLCFDVSGSMYRFNGYDKRLNKSLEAALMVMTSFEGKSDKIIYDITGHSGDGPCTEFVKEGRYPQNNKERLDILKQMLAHTQFCSSGDFTVEGLEDAVQYLSKKKDCDEKFVVLISDANLDRYGISPKELVRAMNKNEDVRSFIILIGSLGEQAARLKESLPVGKAFVCENTSDLPKIMQSIFASTLA</sequence>
<dbReference type="SMART" id="SM00327">
    <property type="entry name" value="VWA"/>
    <property type="match status" value="1"/>
</dbReference>
<comment type="caution">
    <text evidence="2">The sequence shown here is derived from an EMBL/GenBank/DDBJ whole genome shotgun (WGS) entry which is preliminary data.</text>
</comment>
<organism evidence="2 3">
    <name type="scientific">Cylicocyclus nassatus</name>
    <name type="common">Nematode worm</name>
    <dbReference type="NCBI Taxonomy" id="53992"/>
    <lineage>
        <taxon>Eukaryota</taxon>
        <taxon>Metazoa</taxon>
        <taxon>Ecdysozoa</taxon>
        <taxon>Nematoda</taxon>
        <taxon>Chromadorea</taxon>
        <taxon>Rhabditida</taxon>
        <taxon>Rhabditina</taxon>
        <taxon>Rhabditomorpha</taxon>
        <taxon>Strongyloidea</taxon>
        <taxon>Strongylidae</taxon>
        <taxon>Cylicocyclus</taxon>
    </lineage>
</organism>
<dbReference type="InterPro" id="IPR011704">
    <property type="entry name" value="ATPase_dyneun-rel_AAA"/>
</dbReference>
<accession>A0AA36HF81</accession>
<dbReference type="InterPro" id="IPR003593">
    <property type="entry name" value="AAA+_ATPase"/>
</dbReference>
<feature type="domain" description="VWFA" evidence="1">
    <location>
        <begin position="1608"/>
        <end position="1791"/>
    </location>
</feature>
<dbReference type="InterPro" id="IPR036465">
    <property type="entry name" value="vWFA_dom_sf"/>
</dbReference>
<name>A0AA36HF81_CYLNA</name>
<dbReference type="InterPro" id="IPR027417">
    <property type="entry name" value="P-loop_NTPase"/>
</dbReference>
<reference evidence="2" key="1">
    <citation type="submission" date="2023-07" db="EMBL/GenBank/DDBJ databases">
        <authorList>
            <consortium name="CYATHOMIX"/>
        </authorList>
    </citation>
    <scope>NUCLEOTIDE SEQUENCE</scope>
    <source>
        <strain evidence="2">N/A</strain>
    </source>
</reference>
<dbReference type="PANTHER" id="PTHR21610">
    <property type="entry name" value="VON WILLEBRAND FACTOR A DOMAIN-CONTAINING PROTEIN 8"/>
    <property type="match status" value="1"/>
</dbReference>
<dbReference type="Proteomes" id="UP001176961">
    <property type="component" value="Unassembled WGS sequence"/>
</dbReference>
<evidence type="ECO:0000313" key="2">
    <source>
        <dbReference type="EMBL" id="CAJ0609715.1"/>
    </source>
</evidence>
<dbReference type="InterPro" id="IPR039891">
    <property type="entry name" value="VWA8"/>
</dbReference>
<dbReference type="SMART" id="SM00382">
    <property type="entry name" value="AAA"/>
    <property type="match status" value="3"/>
</dbReference>
<dbReference type="Gene3D" id="3.40.50.410">
    <property type="entry name" value="von Willebrand factor, type A domain"/>
    <property type="match status" value="1"/>
</dbReference>
<evidence type="ECO:0000259" key="1">
    <source>
        <dbReference type="PROSITE" id="PS50234"/>
    </source>
</evidence>
<dbReference type="Gene3D" id="3.40.50.300">
    <property type="entry name" value="P-loop containing nucleotide triphosphate hydrolases"/>
    <property type="match status" value="3"/>
</dbReference>
<protein>
    <recommendedName>
        <fullName evidence="1">VWFA domain-containing protein</fullName>
    </recommendedName>
</protein>
<dbReference type="Pfam" id="PF07728">
    <property type="entry name" value="AAA_5"/>
    <property type="match status" value="3"/>
</dbReference>
<dbReference type="PANTHER" id="PTHR21610:SF9">
    <property type="entry name" value="VON WILLEBRAND FACTOR A DOMAIN-CONTAINING PROTEIN 8"/>
    <property type="match status" value="1"/>
</dbReference>
<dbReference type="InterPro" id="IPR002035">
    <property type="entry name" value="VWF_A"/>
</dbReference>
<evidence type="ECO:0000313" key="3">
    <source>
        <dbReference type="Proteomes" id="UP001176961"/>
    </source>
</evidence>